<feature type="domain" description="Penicillin-binding protein transpeptidase" evidence="6">
    <location>
        <begin position="291"/>
        <end position="620"/>
    </location>
</feature>
<proteinExistence type="inferred from homology"/>
<dbReference type="PANTHER" id="PTHR30627:SF1">
    <property type="entry name" value="PEPTIDOGLYCAN D,D-TRANSPEPTIDASE FTSI"/>
    <property type="match status" value="1"/>
</dbReference>
<comment type="subcellular location">
    <subcellularLocation>
        <location evidence="1">Membrane</location>
    </subcellularLocation>
</comment>
<gene>
    <name evidence="8" type="ORF">IAA04_07460</name>
</gene>
<evidence type="ECO:0000313" key="8">
    <source>
        <dbReference type="EMBL" id="HJC47873.1"/>
    </source>
</evidence>
<feature type="transmembrane region" description="Helical" evidence="5">
    <location>
        <begin position="28"/>
        <end position="50"/>
    </location>
</feature>
<dbReference type="AlphaFoldDB" id="A0A9D2PE16"/>
<dbReference type="GO" id="GO:0071555">
    <property type="term" value="P:cell wall organization"/>
    <property type="evidence" value="ECO:0007669"/>
    <property type="project" value="TreeGrafter"/>
</dbReference>
<feature type="compositionally biased region" description="Low complexity" evidence="4">
    <location>
        <begin position="763"/>
        <end position="775"/>
    </location>
</feature>
<evidence type="ECO:0000256" key="1">
    <source>
        <dbReference type="ARBA" id="ARBA00004370"/>
    </source>
</evidence>
<dbReference type="GO" id="GO:0005886">
    <property type="term" value="C:plasma membrane"/>
    <property type="evidence" value="ECO:0007669"/>
    <property type="project" value="TreeGrafter"/>
</dbReference>
<accession>A0A9D2PE16</accession>
<evidence type="ECO:0000256" key="3">
    <source>
        <dbReference type="ARBA" id="ARBA00023136"/>
    </source>
</evidence>
<name>A0A9D2PE16_9FIRM</name>
<reference evidence="8" key="2">
    <citation type="submission" date="2021-04" db="EMBL/GenBank/DDBJ databases">
        <authorList>
            <person name="Gilroy R."/>
        </authorList>
    </citation>
    <scope>NUCLEOTIDE SEQUENCE</scope>
    <source>
        <strain evidence="8">CHK183-5548</strain>
    </source>
</reference>
<feature type="compositionally biased region" description="Gly residues" evidence="4">
    <location>
        <begin position="705"/>
        <end position="732"/>
    </location>
</feature>
<feature type="domain" description="Penicillin-binding protein dimerisation" evidence="7">
    <location>
        <begin position="73"/>
        <end position="248"/>
    </location>
</feature>
<feature type="region of interest" description="Disordered" evidence="4">
    <location>
        <begin position="633"/>
        <end position="775"/>
    </location>
</feature>
<dbReference type="SUPFAM" id="SSF56601">
    <property type="entry name" value="beta-lactamase/transpeptidase-like"/>
    <property type="match status" value="1"/>
</dbReference>
<dbReference type="SUPFAM" id="SSF56519">
    <property type="entry name" value="Penicillin binding protein dimerisation domain"/>
    <property type="match status" value="1"/>
</dbReference>
<feature type="compositionally biased region" description="Low complexity" evidence="4">
    <location>
        <begin position="693"/>
        <end position="704"/>
    </location>
</feature>
<evidence type="ECO:0000256" key="5">
    <source>
        <dbReference type="SAM" id="Phobius"/>
    </source>
</evidence>
<dbReference type="InterPro" id="IPR001460">
    <property type="entry name" value="PCN-bd_Tpept"/>
</dbReference>
<keyword evidence="5" id="KW-1133">Transmembrane helix</keyword>
<evidence type="ECO:0000256" key="2">
    <source>
        <dbReference type="ARBA" id="ARBA00007171"/>
    </source>
</evidence>
<organism evidence="8 9">
    <name type="scientific">Candidatus Lachnoclostridium pullistercoris</name>
    <dbReference type="NCBI Taxonomy" id="2838632"/>
    <lineage>
        <taxon>Bacteria</taxon>
        <taxon>Bacillati</taxon>
        <taxon>Bacillota</taxon>
        <taxon>Clostridia</taxon>
        <taxon>Lachnospirales</taxon>
        <taxon>Lachnospiraceae</taxon>
    </lineage>
</organism>
<evidence type="ECO:0000313" key="9">
    <source>
        <dbReference type="Proteomes" id="UP000823883"/>
    </source>
</evidence>
<feature type="compositionally biased region" description="Low complexity" evidence="4">
    <location>
        <begin position="733"/>
        <end position="751"/>
    </location>
</feature>
<dbReference type="InterPro" id="IPR050515">
    <property type="entry name" value="Beta-lactam/transpept"/>
</dbReference>
<dbReference type="Pfam" id="PF03717">
    <property type="entry name" value="PBP_dimer"/>
    <property type="match status" value="1"/>
</dbReference>
<dbReference type="InterPro" id="IPR012338">
    <property type="entry name" value="Beta-lactam/transpept-like"/>
</dbReference>
<comment type="similarity">
    <text evidence="2">Belongs to the transpeptidase family.</text>
</comment>
<feature type="compositionally biased region" description="Acidic residues" evidence="4">
    <location>
        <begin position="654"/>
        <end position="678"/>
    </location>
</feature>
<sequence length="775" mass="83742">MKTSRTTTDGGHRNHKKRVFTNYMQEKLAVTVLVITLALFALVLVLYNIIKENNVEYSQIVLSQHSSYDSRTIPYKRGDIVDRNGTYLAVSDKVYNLIIDATQIMAGYDPENGKDKYLDATTTALADAFGYDKTELTNLILENPDSPYIRYARQLTVDQKEAFEAKKEEMNTAFSKSEAASEKEKRVYGVWFEEEYKRYYPYNESASTILGFSSSDGTTGNGGIEQSYNSVLTGTNGREYGYLNDDSNLETVIKPAINGNTVVSTIDLNVQQVVEKYINEWMTTTGSENIGVVVMDPDTGEVLAMATDRMYNLNDPRDLSGMYTDAEIAAMSDEEQMDAWYQQWRNYCVSDTYEPGSPSKIFTIAAAMEEGVISGNETFFCDGGQDVAGTYIRCVNRVGGHGNLTVAESLMVSCNDVLMQIVSREGKDIFYKYQDMFGFTDKTGIDLPGEADTSGLGYTAETAGPVDMATNAFGQNYNCTMIQMAAAYCSVLNGGSYYQPHVVKQILNSQGSVVKKVDPVLVRETVSQSTSDFIKNALFQTVYGTKGTGKAAQVEGYELGGKTGTAEKLPRGNGNYVVSFCGFAPVDHPEVLVYVVIDQPHVEDQPHSTYASEVFAKIMKEILPYLNVFPTTETAESGEETGLPQEEGITDNTSQEDGEEQTPEETAPEESYPDEEVVLPELGGSGVPDRVPETAGQEGETNAGAGAGETGAGSGRAGSGAGETGTGTGSGESSGEQETASAESGTDQSSGAEEESSGGETAGGETEAGSEAAEE</sequence>
<dbReference type="InterPro" id="IPR036138">
    <property type="entry name" value="PBP_dimer_sf"/>
</dbReference>
<dbReference type="PANTHER" id="PTHR30627">
    <property type="entry name" value="PEPTIDOGLYCAN D,D-TRANSPEPTIDASE"/>
    <property type="match status" value="1"/>
</dbReference>
<dbReference type="GO" id="GO:0008658">
    <property type="term" value="F:penicillin binding"/>
    <property type="evidence" value="ECO:0007669"/>
    <property type="project" value="InterPro"/>
</dbReference>
<protein>
    <submittedName>
        <fullName evidence="8">Penicillin-binding protein 2</fullName>
    </submittedName>
</protein>
<evidence type="ECO:0000259" key="7">
    <source>
        <dbReference type="Pfam" id="PF03717"/>
    </source>
</evidence>
<dbReference type="EMBL" id="DWWL01000047">
    <property type="protein sequence ID" value="HJC47873.1"/>
    <property type="molecule type" value="Genomic_DNA"/>
</dbReference>
<dbReference type="InterPro" id="IPR005311">
    <property type="entry name" value="PBP_dimer"/>
</dbReference>
<evidence type="ECO:0000256" key="4">
    <source>
        <dbReference type="SAM" id="MobiDB-lite"/>
    </source>
</evidence>
<comment type="caution">
    <text evidence="8">The sequence shown here is derived from an EMBL/GenBank/DDBJ whole genome shotgun (WGS) entry which is preliminary data.</text>
</comment>
<dbReference type="Gene3D" id="3.90.1310.10">
    <property type="entry name" value="Penicillin-binding protein 2a (Domain 2)"/>
    <property type="match status" value="1"/>
</dbReference>
<dbReference type="Proteomes" id="UP000823883">
    <property type="component" value="Unassembled WGS sequence"/>
</dbReference>
<evidence type="ECO:0000259" key="6">
    <source>
        <dbReference type="Pfam" id="PF00905"/>
    </source>
</evidence>
<dbReference type="Pfam" id="PF00905">
    <property type="entry name" value="Transpeptidase"/>
    <property type="match status" value="1"/>
</dbReference>
<keyword evidence="5" id="KW-0812">Transmembrane</keyword>
<reference evidence="8" key="1">
    <citation type="journal article" date="2021" name="PeerJ">
        <title>Extensive microbial diversity within the chicken gut microbiome revealed by metagenomics and culture.</title>
        <authorList>
            <person name="Gilroy R."/>
            <person name="Ravi A."/>
            <person name="Getino M."/>
            <person name="Pursley I."/>
            <person name="Horton D.L."/>
            <person name="Alikhan N.F."/>
            <person name="Baker D."/>
            <person name="Gharbi K."/>
            <person name="Hall N."/>
            <person name="Watson M."/>
            <person name="Adriaenssens E.M."/>
            <person name="Foster-Nyarko E."/>
            <person name="Jarju S."/>
            <person name="Secka A."/>
            <person name="Antonio M."/>
            <person name="Oren A."/>
            <person name="Chaudhuri R.R."/>
            <person name="La Ragione R."/>
            <person name="Hildebrand F."/>
            <person name="Pallen M.J."/>
        </authorList>
    </citation>
    <scope>NUCLEOTIDE SEQUENCE</scope>
    <source>
        <strain evidence="8">CHK183-5548</strain>
    </source>
</reference>
<dbReference type="Gene3D" id="3.40.710.10">
    <property type="entry name" value="DD-peptidase/beta-lactamase superfamily"/>
    <property type="match status" value="1"/>
</dbReference>
<keyword evidence="3 5" id="KW-0472">Membrane</keyword>